<organism evidence="2 3">
    <name type="scientific">Rhodocollybia butyracea</name>
    <dbReference type="NCBI Taxonomy" id="206335"/>
    <lineage>
        <taxon>Eukaryota</taxon>
        <taxon>Fungi</taxon>
        <taxon>Dikarya</taxon>
        <taxon>Basidiomycota</taxon>
        <taxon>Agaricomycotina</taxon>
        <taxon>Agaricomycetes</taxon>
        <taxon>Agaricomycetidae</taxon>
        <taxon>Agaricales</taxon>
        <taxon>Marasmiineae</taxon>
        <taxon>Omphalotaceae</taxon>
        <taxon>Rhodocollybia</taxon>
    </lineage>
</organism>
<evidence type="ECO:0000313" key="3">
    <source>
        <dbReference type="Proteomes" id="UP000772434"/>
    </source>
</evidence>
<dbReference type="AlphaFoldDB" id="A0A9P5PW92"/>
<evidence type="ECO:0000313" key="2">
    <source>
        <dbReference type="EMBL" id="KAF9070541.1"/>
    </source>
</evidence>
<feature type="region of interest" description="Disordered" evidence="1">
    <location>
        <begin position="208"/>
        <end position="231"/>
    </location>
</feature>
<feature type="compositionally biased region" description="Pro residues" evidence="1">
    <location>
        <begin position="59"/>
        <end position="71"/>
    </location>
</feature>
<evidence type="ECO:0000256" key="1">
    <source>
        <dbReference type="SAM" id="MobiDB-lite"/>
    </source>
</evidence>
<name>A0A9P5PW92_9AGAR</name>
<keyword evidence="3" id="KW-1185">Reference proteome</keyword>
<comment type="caution">
    <text evidence="2">The sequence shown here is derived from an EMBL/GenBank/DDBJ whole genome shotgun (WGS) entry which is preliminary data.</text>
</comment>
<reference evidence="2" key="1">
    <citation type="submission" date="2020-11" db="EMBL/GenBank/DDBJ databases">
        <authorList>
            <consortium name="DOE Joint Genome Institute"/>
            <person name="Ahrendt S."/>
            <person name="Riley R."/>
            <person name="Andreopoulos W."/>
            <person name="Labutti K."/>
            <person name="Pangilinan J."/>
            <person name="Ruiz-Duenas F.J."/>
            <person name="Barrasa J.M."/>
            <person name="Sanchez-Garcia M."/>
            <person name="Camarero S."/>
            <person name="Miyauchi S."/>
            <person name="Serrano A."/>
            <person name="Linde D."/>
            <person name="Babiker R."/>
            <person name="Drula E."/>
            <person name="Ayuso-Fernandez I."/>
            <person name="Pacheco R."/>
            <person name="Padilla G."/>
            <person name="Ferreira P."/>
            <person name="Barriuso J."/>
            <person name="Kellner H."/>
            <person name="Castanera R."/>
            <person name="Alfaro M."/>
            <person name="Ramirez L."/>
            <person name="Pisabarro A.G."/>
            <person name="Kuo A."/>
            <person name="Tritt A."/>
            <person name="Lipzen A."/>
            <person name="He G."/>
            <person name="Yan M."/>
            <person name="Ng V."/>
            <person name="Cullen D."/>
            <person name="Martin F."/>
            <person name="Rosso M.-N."/>
            <person name="Henrissat B."/>
            <person name="Hibbett D."/>
            <person name="Martinez A.T."/>
            <person name="Grigoriev I.V."/>
        </authorList>
    </citation>
    <scope>NUCLEOTIDE SEQUENCE</scope>
    <source>
        <strain evidence="2">AH 40177</strain>
    </source>
</reference>
<feature type="region of interest" description="Disordered" evidence="1">
    <location>
        <begin position="296"/>
        <end position="326"/>
    </location>
</feature>
<sequence length="342" mass="37812">MLEANCWLSSRTTLLATHRLFSSFPMQPHIRCFGLVLFAVLISTVYAMPTPIPAVSAPPSGPKPSLPNPDPDPAHKPITSPIVSSPDLLELDLTELPSLKVETRERHRITSTVVSALELPKDNAGARTQWIHYTDAGYTNTVDTNKVPKGKTGARKGRFPDISMFVFVLEGSKKAGASYCTELCLGWRARFNKKIGFSRIYQLDPTKAKNSLENPTEDGENSSKTFEQKPPDFASKVAKGAVAECDEVFRKMLSQEKIDDLPKLWPALKKKIDSRDDAIIREVKGYRSYYRYSNKRKGGQITQDEENGSSTPAPAPADPRTPKKAKLNAGFGEIGFITSRSL</sequence>
<dbReference type="EMBL" id="JADNRY010000039">
    <property type="protein sequence ID" value="KAF9070541.1"/>
    <property type="molecule type" value="Genomic_DNA"/>
</dbReference>
<protein>
    <submittedName>
        <fullName evidence="2">Uncharacterized protein</fullName>
    </submittedName>
</protein>
<gene>
    <name evidence="2" type="ORF">BDP27DRAFT_1401893</name>
</gene>
<proteinExistence type="predicted"/>
<dbReference type="Proteomes" id="UP000772434">
    <property type="component" value="Unassembled WGS sequence"/>
</dbReference>
<feature type="region of interest" description="Disordered" evidence="1">
    <location>
        <begin position="56"/>
        <end position="83"/>
    </location>
</feature>
<accession>A0A9P5PW92</accession>